<accession>A0A2Z6QT77</accession>
<dbReference type="AlphaFoldDB" id="A0A2Z6QT77"/>
<dbReference type="Proteomes" id="UP000615446">
    <property type="component" value="Unassembled WGS sequence"/>
</dbReference>
<dbReference type="EMBL" id="BLAL01000059">
    <property type="protein sequence ID" value="GES82094.1"/>
    <property type="molecule type" value="Genomic_DNA"/>
</dbReference>
<dbReference type="GO" id="GO:0046922">
    <property type="term" value="F:peptide-O-fucosyltransferase activity"/>
    <property type="evidence" value="ECO:0007669"/>
    <property type="project" value="InterPro"/>
</dbReference>
<keyword evidence="2" id="KW-0294">Fucose metabolism</keyword>
<comment type="caution">
    <text evidence="5">The sequence shown here is derived from an EMBL/GenBank/DDBJ whole genome shotgun (WGS) entry which is preliminary data.</text>
</comment>
<evidence type="ECO:0000313" key="6">
    <source>
        <dbReference type="EMBL" id="GES82094.1"/>
    </source>
</evidence>
<evidence type="ECO:0008006" key="8">
    <source>
        <dbReference type="Google" id="ProtNLM"/>
    </source>
</evidence>
<evidence type="ECO:0000256" key="4">
    <source>
        <dbReference type="SAM" id="Phobius"/>
    </source>
</evidence>
<sequence>MLKKYRPDFSLTWTRKIILFFIISYIIWIIPFLIFDTDTEQPLSLERITLKKIDNEIDPSLKNITLTTLTNIEDSDSTHSKIIDYDEKINLKYCGEKTCNFIFPYEIPEQETRANVHLRSFTYLAESLNRIMVLPNVGHSRINCCNKFPFEFYYDLEKTREMFPKVKFMTQETFKNWTNELLIKPNTLHTWLIEDGRKDSYPKRNHKHIAIDPGDHYNEIQLNHLCLNQFNLNISDYIEFHSGKKFVKDFEHKMFDFLTKNLKDKKFSVILIRHRCRKQMFPYIEEQIPFAPHILNQAFEIQNKLEPYYCIHWRMEQGIPEKMPSCAIELIKLINNLKKNQGINNIYLATDYPISGKRAASDTFHKVEKYHELAFQMLNSTFDLNTWISLNAFEKFRNNRYYDVEFKSSGIHGILDKLICIQSNYFISGSKDCCRIRSTYTRLIEKSRIKLLEDGDMRLRNTLRRWKNPT</sequence>
<reference evidence="6" key="2">
    <citation type="submission" date="2019-10" db="EMBL/GenBank/DDBJ databases">
        <title>Conservation and host-specific expression of non-tandemly repeated heterogenous ribosome RNA gene in arbuscular mycorrhizal fungi.</title>
        <authorList>
            <person name="Maeda T."/>
            <person name="Kobayashi Y."/>
            <person name="Nakagawa T."/>
            <person name="Ezawa T."/>
            <person name="Yamaguchi K."/>
            <person name="Bino T."/>
            <person name="Nishimoto Y."/>
            <person name="Shigenobu S."/>
            <person name="Kawaguchi M."/>
        </authorList>
    </citation>
    <scope>NUCLEOTIDE SEQUENCE</scope>
    <source>
        <strain evidence="6">HR1</strain>
    </source>
</reference>
<evidence type="ECO:0000256" key="3">
    <source>
        <dbReference type="ARBA" id="ARBA00023277"/>
    </source>
</evidence>
<keyword evidence="4" id="KW-1133">Transmembrane helix</keyword>
<dbReference type="PANTHER" id="PTHR13398">
    <property type="entry name" value="GDP-FUCOSE PROTEIN O-FUCOSYLTRANSFERASE 2"/>
    <property type="match status" value="1"/>
</dbReference>
<keyword evidence="1" id="KW-0808">Transferase</keyword>
<protein>
    <recommendedName>
        <fullName evidence="8">Proteophosphoglycan 5</fullName>
    </recommendedName>
</protein>
<evidence type="ECO:0000256" key="2">
    <source>
        <dbReference type="ARBA" id="ARBA00023253"/>
    </source>
</evidence>
<dbReference type="Gene3D" id="3.40.50.11350">
    <property type="match status" value="1"/>
</dbReference>
<proteinExistence type="predicted"/>
<dbReference type="Proteomes" id="UP000247702">
    <property type="component" value="Unassembled WGS sequence"/>
</dbReference>
<organism evidence="5 7">
    <name type="scientific">Rhizophagus clarus</name>
    <dbReference type="NCBI Taxonomy" id="94130"/>
    <lineage>
        <taxon>Eukaryota</taxon>
        <taxon>Fungi</taxon>
        <taxon>Fungi incertae sedis</taxon>
        <taxon>Mucoromycota</taxon>
        <taxon>Glomeromycotina</taxon>
        <taxon>Glomeromycetes</taxon>
        <taxon>Glomerales</taxon>
        <taxon>Glomeraceae</taxon>
        <taxon>Rhizophagus</taxon>
    </lineage>
</organism>
<keyword evidence="3" id="KW-0119">Carbohydrate metabolism</keyword>
<evidence type="ECO:0000256" key="1">
    <source>
        <dbReference type="ARBA" id="ARBA00022679"/>
    </source>
</evidence>
<dbReference type="EMBL" id="BEXD01001291">
    <property type="protein sequence ID" value="GBB93387.1"/>
    <property type="molecule type" value="Genomic_DNA"/>
</dbReference>
<dbReference type="InterPro" id="IPR045130">
    <property type="entry name" value="OFUT2-like"/>
</dbReference>
<dbReference type="GO" id="GO:0006004">
    <property type="term" value="P:fucose metabolic process"/>
    <property type="evidence" value="ECO:0007669"/>
    <property type="project" value="UniProtKB-KW"/>
</dbReference>
<feature type="transmembrane region" description="Helical" evidence="4">
    <location>
        <begin position="12"/>
        <end position="35"/>
    </location>
</feature>
<keyword evidence="4" id="KW-0472">Membrane</keyword>
<evidence type="ECO:0000313" key="5">
    <source>
        <dbReference type="EMBL" id="GBB93387.1"/>
    </source>
</evidence>
<name>A0A2Z6QT77_9GLOM</name>
<keyword evidence="7" id="KW-1185">Reference proteome</keyword>
<keyword evidence="4" id="KW-0812">Transmembrane</keyword>
<dbReference type="OrthoDB" id="2020419at2759"/>
<dbReference type="PANTHER" id="PTHR13398:SF0">
    <property type="entry name" value="GDP-FUCOSE PROTEIN O-FUCOSYLTRANSFERASE 2"/>
    <property type="match status" value="1"/>
</dbReference>
<reference evidence="5 7" key="1">
    <citation type="submission" date="2017-11" db="EMBL/GenBank/DDBJ databases">
        <title>The genome of Rhizophagus clarus HR1 reveals common genetic basis of auxotrophy among arbuscular mycorrhizal fungi.</title>
        <authorList>
            <person name="Kobayashi Y."/>
        </authorList>
    </citation>
    <scope>NUCLEOTIDE SEQUENCE [LARGE SCALE GENOMIC DNA]</scope>
    <source>
        <strain evidence="5 7">HR1</strain>
    </source>
</reference>
<gene>
    <name evidence="6" type="ORF">RCL2_000932200</name>
    <name evidence="5" type="ORF">RclHR1_02160013</name>
</gene>
<evidence type="ECO:0000313" key="7">
    <source>
        <dbReference type="Proteomes" id="UP000247702"/>
    </source>
</evidence>